<accession>A0A3E2DKL6</accession>
<dbReference type="EMBL" id="NOWI01000003">
    <property type="protein sequence ID" value="RFT45834.1"/>
    <property type="molecule type" value="Genomic_DNA"/>
</dbReference>
<protein>
    <submittedName>
        <fullName evidence="2">Exopolyphosphatase</fullName>
    </submittedName>
</protein>
<dbReference type="InterPro" id="IPR050273">
    <property type="entry name" value="GppA/Ppx_hydrolase"/>
</dbReference>
<evidence type="ECO:0000313" key="3">
    <source>
        <dbReference type="Proteomes" id="UP000259211"/>
    </source>
</evidence>
<comment type="caution">
    <text evidence="2">The sequence shown here is derived from an EMBL/GenBank/DDBJ whole genome shotgun (WGS) entry which is preliminary data.</text>
</comment>
<reference evidence="2 3" key="1">
    <citation type="submission" date="2017-07" db="EMBL/GenBank/DDBJ databases">
        <authorList>
            <person name="Sun Z.S."/>
            <person name="Albrecht U."/>
            <person name="Echele G."/>
            <person name="Lee C.C."/>
        </authorList>
    </citation>
    <scope>NUCLEOTIDE SEQUENCE [LARGE SCALE GENOMIC DNA]</scope>
    <source>
        <strain evidence="2 3">P16-029</strain>
    </source>
</reference>
<dbReference type="InterPro" id="IPR043129">
    <property type="entry name" value="ATPase_NBD"/>
</dbReference>
<evidence type="ECO:0000259" key="1">
    <source>
        <dbReference type="Pfam" id="PF02541"/>
    </source>
</evidence>
<dbReference type="Pfam" id="PF02541">
    <property type="entry name" value="Ppx-GppA"/>
    <property type="match status" value="1"/>
</dbReference>
<dbReference type="SUPFAM" id="SSF53067">
    <property type="entry name" value="Actin-like ATPase domain"/>
    <property type="match status" value="2"/>
</dbReference>
<organism evidence="2 3">
    <name type="scientific">Cutibacterium avidum</name>
    <dbReference type="NCBI Taxonomy" id="33010"/>
    <lineage>
        <taxon>Bacteria</taxon>
        <taxon>Bacillati</taxon>
        <taxon>Actinomycetota</taxon>
        <taxon>Actinomycetes</taxon>
        <taxon>Propionibacteriales</taxon>
        <taxon>Propionibacteriaceae</taxon>
        <taxon>Cutibacterium</taxon>
    </lineage>
</organism>
<feature type="domain" description="Ppx/GppA phosphatase N-terminal" evidence="1">
    <location>
        <begin position="32"/>
        <end position="306"/>
    </location>
</feature>
<sequence>MTDDRTVAAIDCGTNSIRLLIASASPDGHLIEQTRDLELVRLGQGVDTTGAFHPDALERTFTACRAFARAITEHHCDDIRFVATSAARDVSNRDEFFDGVREALGIDAEVIAGSEEAGLSFAGAMSGIEVSEEPVLVIDCGGGSTELVLGHGTKIDSQVSLNIGSVRLRERFLHDDPPTAEQIDEARTYVREMLTECPVDMATAHTVVGVAGTVTSLSAINQGLTEYDRAKVHRSVLTADQVAGLADTLLASTVDEVEQMGPLKRRRAEVLCGGALIIDEVCHRTTAGELVVSETDILDGMALAMLAQGR</sequence>
<dbReference type="InterPro" id="IPR003695">
    <property type="entry name" value="Ppx_GppA_N"/>
</dbReference>
<proteinExistence type="predicted"/>
<evidence type="ECO:0000313" key="2">
    <source>
        <dbReference type="EMBL" id="RFT45834.1"/>
    </source>
</evidence>
<dbReference type="GO" id="GO:0016462">
    <property type="term" value="F:pyrophosphatase activity"/>
    <property type="evidence" value="ECO:0007669"/>
    <property type="project" value="TreeGrafter"/>
</dbReference>
<dbReference type="CDD" id="cd24119">
    <property type="entry name" value="ASKHA_NBD_MtPPX2-like"/>
    <property type="match status" value="1"/>
</dbReference>
<dbReference type="AlphaFoldDB" id="A0A3E2DKL6"/>
<dbReference type="PANTHER" id="PTHR30005:SF13">
    <property type="entry name" value="EXOPOLYPHOSPHATASE 2"/>
    <property type="match status" value="1"/>
</dbReference>
<dbReference type="Gene3D" id="3.30.420.150">
    <property type="entry name" value="Exopolyphosphatase. Domain 2"/>
    <property type="match status" value="1"/>
</dbReference>
<dbReference type="PANTHER" id="PTHR30005">
    <property type="entry name" value="EXOPOLYPHOSPHATASE"/>
    <property type="match status" value="1"/>
</dbReference>
<dbReference type="RefSeq" id="WP_117188732.1">
    <property type="nucleotide sequence ID" value="NZ_JAQDJS010000012.1"/>
</dbReference>
<dbReference type="Proteomes" id="UP000259211">
    <property type="component" value="Unassembled WGS sequence"/>
</dbReference>
<dbReference type="Gene3D" id="3.30.420.40">
    <property type="match status" value="1"/>
</dbReference>
<gene>
    <name evidence="2" type="ORF">CHT91_03165</name>
</gene>
<name>A0A3E2DKL6_9ACTN</name>